<feature type="binding site" evidence="15">
    <location>
        <position position="202"/>
    </location>
    <ligand>
        <name>L-citrulline</name>
        <dbReference type="ChEBI" id="CHEBI:57743"/>
    </ligand>
</feature>
<evidence type="ECO:0000256" key="8">
    <source>
        <dbReference type="ARBA" id="ARBA00022571"/>
    </source>
</evidence>
<dbReference type="Gene3D" id="3.90.1260.10">
    <property type="entry name" value="Argininosuccinate synthetase, chain A, domain 2"/>
    <property type="match status" value="1"/>
</dbReference>
<dbReference type="Pfam" id="PF00764">
    <property type="entry name" value="Arginosuc_synth"/>
    <property type="match status" value="1"/>
</dbReference>
<feature type="binding site" evidence="15">
    <location>
        <position position="100"/>
    </location>
    <ligand>
        <name>L-citrulline</name>
        <dbReference type="ChEBI" id="CHEBI:57743"/>
    </ligand>
</feature>
<comment type="similarity">
    <text evidence="3 15">Belongs to the argininosuccinate synthase family. Type 2 subfamily.</text>
</comment>
<dbReference type="InterPro" id="IPR023437">
    <property type="entry name" value="Arg_succ_synth_type2_subfam"/>
</dbReference>
<feature type="binding site" evidence="15">
    <location>
        <position position="140"/>
    </location>
    <ligand>
        <name>L-citrulline</name>
        <dbReference type="ChEBI" id="CHEBI:57743"/>
    </ligand>
</feature>
<keyword evidence="19" id="KW-1185">Reference proteome</keyword>
<dbReference type="PROSITE" id="PS00565">
    <property type="entry name" value="ARGININOSUCCIN_SYN_2"/>
    <property type="match status" value="1"/>
</dbReference>
<feature type="binding site" evidence="15">
    <location>
        <position position="136"/>
    </location>
    <ligand>
        <name>L-aspartate</name>
        <dbReference type="ChEBI" id="CHEBI:29991"/>
    </ligand>
</feature>
<evidence type="ECO:0000259" key="16">
    <source>
        <dbReference type="Pfam" id="PF00764"/>
    </source>
</evidence>
<evidence type="ECO:0000256" key="9">
    <source>
        <dbReference type="ARBA" id="ARBA00022598"/>
    </source>
</evidence>
<dbReference type="InterPro" id="IPR024073">
    <property type="entry name" value="AS_multimer_C_tail"/>
</dbReference>
<evidence type="ECO:0000256" key="1">
    <source>
        <dbReference type="ARBA" id="ARBA00004496"/>
    </source>
</evidence>
<keyword evidence="12 15" id="KW-0067">ATP-binding</keyword>
<evidence type="ECO:0000256" key="15">
    <source>
        <dbReference type="HAMAP-Rule" id="MF_00581"/>
    </source>
</evidence>
<reference evidence="18 19" key="1">
    <citation type="submission" date="2016-10" db="EMBL/GenBank/DDBJ databases">
        <authorList>
            <person name="Varghese N."/>
            <person name="Submissions S."/>
        </authorList>
    </citation>
    <scope>NUCLEOTIDE SEQUENCE [LARGE SCALE GENOMIC DNA]</scope>
    <source>
        <strain evidence="18 19">DSM 22022</strain>
    </source>
</reference>
<dbReference type="InterPro" id="IPR014729">
    <property type="entry name" value="Rossmann-like_a/b/a_fold"/>
</dbReference>
<dbReference type="NCBIfam" id="TIGR00032">
    <property type="entry name" value="argG"/>
    <property type="match status" value="1"/>
</dbReference>
<feature type="binding site" evidence="15">
    <location>
        <position position="130"/>
    </location>
    <ligand>
        <name>ATP</name>
        <dbReference type="ChEBI" id="CHEBI:30616"/>
    </ligand>
</feature>
<dbReference type="InterPro" id="IPR023434">
    <property type="entry name" value="Arginosuc_synth_type_1_subfam"/>
</dbReference>
<keyword evidence="8 15" id="KW-0055">Arginine biosynthesis</keyword>
<evidence type="ECO:0000256" key="13">
    <source>
        <dbReference type="ARBA" id="ARBA00029916"/>
    </source>
</evidence>
<name>A0A1G5C8M0_9PAST</name>
<comment type="catalytic activity">
    <reaction evidence="14 15">
        <text>L-citrulline + L-aspartate + ATP = 2-(N(omega)-L-arginino)succinate + AMP + diphosphate + H(+)</text>
        <dbReference type="Rhea" id="RHEA:10932"/>
        <dbReference type="ChEBI" id="CHEBI:15378"/>
        <dbReference type="ChEBI" id="CHEBI:29991"/>
        <dbReference type="ChEBI" id="CHEBI:30616"/>
        <dbReference type="ChEBI" id="CHEBI:33019"/>
        <dbReference type="ChEBI" id="CHEBI:57472"/>
        <dbReference type="ChEBI" id="CHEBI:57743"/>
        <dbReference type="ChEBI" id="CHEBI:456215"/>
        <dbReference type="EC" id="6.3.4.5"/>
    </reaction>
</comment>
<dbReference type="SUPFAM" id="SSF52402">
    <property type="entry name" value="Adenine nucleotide alpha hydrolases-like"/>
    <property type="match status" value="1"/>
</dbReference>
<feature type="binding site" evidence="15">
    <location>
        <position position="195"/>
    </location>
    <ligand>
        <name>ATP</name>
        <dbReference type="ChEBI" id="CHEBI:30616"/>
    </ligand>
</feature>
<keyword evidence="10 15" id="KW-0028">Amino-acid biosynthesis</keyword>
<comment type="pathway">
    <text evidence="2 15">Amino-acid biosynthesis; L-arginine biosynthesis; L-arginine from L-ornithine and carbamoyl phosphate: step 2/3.</text>
</comment>
<feature type="binding site" evidence="15">
    <location>
        <begin position="18"/>
        <end position="26"/>
    </location>
    <ligand>
        <name>ATP</name>
        <dbReference type="ChEBI" id="CHEBI:30616"/>
    </ligand>
</feature>
<dbReference type="PANTHER" id="PTHR11587:SF2">
    <property type="entry name" value="ARGININOSUCCINATE SYNTHASE"/>
    <property type="match status" value="1"/>
</dbReference>
<gene>
    <name evidence="15" type="primary">argG</name>
    <name evidence="18" type="ORF">SAMN02910354_01065</name>
</gene>
<sequence>MSNTILQNLPLGQKVGIAFSGGLDTSAALLWMRQKGAVPYAYTANLGQPDEDDYNAIPKKAMAYGAENARLIDCRKQLAQEGIAAIQCGAFHISTGGVTYFNTTPLGRAVTGTMLVAAMKEDDVNIWGDGSTFKGNDIERFYRYGLLTNPNLKIYKPWLDDQFIDELGGRFEMSQFLIANGFDYKMSVEKAYSTDSNMLGATHEAKDLEDLSTGIKIVKPIMGVAFWDESVEIKPEVVTVRFEEGVPVELNGKRFDDVVELFMEANRIGGRHGLGMSDQIENRIIEAKSRGIYEAPGMALFHIAYERLVTGIHNEDTIEQYRINGLRLGRLLYQGRWFDPQALMLRESSQRWVAKAITGEVKLELRRGNDYSILDTVSPNLTYEAERLSMEKVEDAPFDPIDRIGQLTMRNLDVTDTRNKLGIYSEAGLLTAGKDAVVPQLGSK</sequence>
<dbReference type="Pfam" id="PF20979">
    <property type="entry name" value="Arginosuc_syn_C"/>
    <property type="match status" value="1"/>
</dbReference>
<comment type="subcellular location">
    <subcellularLocation>
        <location evidence="1 15">Cytoplasm</location>
    </subcellularLocation>
</comment>
<feature type="binding site" evidence="15">
    <location>
        <position position="137"/>
    </location>
    <ligand>
        <name>L-aspartate</name>
        <dbReference type="ChEBI" id="CHEBI:29991"/>
    </ligand>
</feature>
<evidence type="ECO:0000256" key="10">
    <source>
        <dbReference type="ARBA" id="ARBA00022605"/>
    </source>
</evidence>
<evidence type="ECO:0000256" key="11">
    <source>
        <dbReference type="ARBA" id="ARBA00022741"/>
    </source>
</evidence>
<keyword evidence="11 15" id="KW-0547">Nucleotide-binding</keyword>
<dbReference type="RefSeq" id="WP_011200652.1">
    <property type="nucleotide sequence ID" value="NZ_CP015031.1"/>
</dbReference>
<comment type="caution">
    <text evidence="18">The sequence shown here is derived from an EMBL/GenBank/DDBJ whole genome shotgun (WGS) entry which is preliminary data.</text>
</comment>
<dbReference type="EC" id="6.3.4.5" evidence="5 15"/>
<dbReference type="EMBL" id="FMUQ01000007">
    <property type="protein sequence ID" value="SCX98658.1"/>
    <property type="molecule type" value="Genomic_DNA"/>
</dbReference>
<dbReference type="SUPFAM" id="SSF69864">
    <property type="entry name" value="Argininosuccinate synthetase, C-terminal domain"/>
    <property type="match status" value="1"/>
</dbReference>
<dbReference type="InterPro" id="IPR048268">
    <property type="entry name" value="Arginosuc_syn_C"/>
</dbReference>
<keyword evidence="9 15" id="KW-0436">Ligase</keyword>
<evidence type="ECO:0000256" key="14">
    <source>
        <dbReference type="ARBA" id="ARBA00049077"/>
    </source>
</evidence>
<feature type="binding site" evidence="15">
    <location>
        <position position="193"/>
    </location>
    <ligand>
        <name>L-citrulline</name>
        <dbReference type="ChEBI" id="CHEBI:57743"/>
    </ligand>
</feature>
<feature type="binding site" evidence="15">
    <location>
        <position position="281"/>
    </location>
    <ligand>
        <name>L-citrulline</name>
        <dbReference type="ChEBI" id="CHEBI:57743"/>
    </ligand>
</feature>
<dbReference type="InterPro" id="IPR018223">
    <property type="entry name" value="Arginosuc_synth_CS"/>
</dbReference>
<feature type="domain" description="Arginosuccinate synthase C-terminal" evidence="17">
    <location>
        <begin position="192"/>
        <end position="411"/>
    </location>
</feature>
<feature type="domain" description="Arginosuccinate synthase-like N-terminal" evidence="16">
    <location>
        <begin position="14"/>
        <end position="160"/>
    </location>
</feature>
<dbReference type="Gene3D" id="1.10.287.400">
    <property type="match status" value="1"/>
</dbReference>
<dbReference type="InterPro" id="IPR048267">
    <property type="entry name" value="Arginosuc_syn_N"/>
</dbReference>
<protein>
    <recommendedName>
        <fullName evidence="6 15">Argininosuccinate synthase</fullName>
        <ecNumber evidence="5 15">6.3.4.5</ecNumber>
    </recommendedName>
    <alternativeName>
        <fullName evidence="13 15">Citrulline--aspartate ligase</fullName>
    </alternativeName>
</protein>
<evidence type="ECO:0000259" key="17">
    <source>
        <dbReference type="Pfam" id="PF20979"/>
    </source>
</evidence>
<dbReference type="PANTHER" id="PTHR11587">
    <property type="entry name" value="ARGININOSUCCINATE SYNTHASE"/>
    <property type="match status" value="1"/>
</dbReference>
<proteinExistence type="inferred from homology"/>
<evidence type="ECO:0000256" key="4">
    <source>
        <dbReference type="ARBA" id="ARBA00011881"/>
    </source>
</evidence>
<feature type="binding site" evidence="15">
    <location>
        <position position="204"/>
    </location>
    <ligand>
        <name>L-citrulline</name>
        <dbReference type="ChEBI" id="CHEBI:57743"/>
    </ligand>
</feature>
<evidence type="ECO:0000313" key="18">
    <source>
        <dbReference type="EMBL" id="SCX98658.1"/>
    </source>
</evidence>
<dbReference type="Gene3D" id="3.40.50.620">
    <property type="entry name" value="HUPs"/>
    <property type="match status" value="1"/>
</dbReference>
<dbReference type="CDD" id="cd01999">
    <property type="entry name" value="ASS"/>
    <property type="match status" value="1"/>
</dbReference>
<feature type="binding site" evidence="15">
    <location>
        <position position="137"/>
    </location>
    <ligand>
        <name>ATP</name>
        <dbReference type="ChEBI" id="CHEBI:30616"/>
    </ligand>
</feature>
<evidence type="ECO:0000256" key="12">
    <source>
        <dbReference type="ARBA" id="ARBA00022840"/>
    </source>
</evidence>
<evidence type="ECO:0000313" key="19">
    <source>
        <dbReference type="Proteomes" id="UP000199588"/>
    </source>
</evidence>
<accession>A0A1G5C8M0</accession>
<evidence type="ECO:0000256" key="3">
    <source>
        <dbReference type="ARBA" id="ARBA00009088"/>
    </source>
</evidence>
<feature type="binding site" evidence="15">
    <location>
        <position position="44"/>
    </location>
    <ligand>
        <name>ATP</name>
        <dbReference type="ChEBI" id="CHEBI:30616"/>
    </ligand>
</feature>
<dbReference type="InterPro" id="IPR024074">
    <property type="entry name" value="AS_cat/multimer_dom_body"/>
</dbReference>
<evidence type="ECO:0000256" key="6">
    <source>
        <dbReference type="ARBA" id="ARBA00014810"/>
    </source>
</evidence>
<feature type="binding site" evidence="15">
    <location>
        <position position="132"/>
    </location>
    <ligand>
        <name>ATP</name>
        <dbReference type="ChEBI" id="CHEBI:30616"/>
    </ligand>
</feature>
<feature type="binding site" evidence="15">
    <location>
        <position position="136"/>
    </location>
    <ligand>
        <name>L-citrulline</name>
        <dbReference type="ChEBI" id="CHEBI:57743"/>
    </ligand>
</feature>
<dbReference type="HAMAP" id="MF_00581">
    <property type="entry name" value="Arg_succ_synth_type2"/>
    <property type="match status" value="1"/>
</dbReference>
<dbReference type="InterPro" id="IPR001518">
    <property type="entry name" value="Arginosuc_synth"/>
</dbReference>
<evidence type="ECO:0000256" key="5">
    <source>
        <dbReference type="ARBA" id="ARBA00012286"/>
    </source>
</evidence>
<organism evidence="18 19">
    <name type="scientific">Basfia succiniciproducens</name>
    <dbReference type="NCBI Taxonomy" id="653940"/>
    <lineage>
        <taxon>Bacteria</taxon>
        <taxon>Pseudomonadati</taxon>
        <taxon>Pseudomonadota</taxon>
        <taxon>Gammaproteobacteria</taxon>
        <taxon>Pasteurellales</taxon>
        <taxon>Pasteurellaceae</taxon>
        <taxon>Basfia</taxon>
    </lineage>
</organism>
<feature type="binding site" evidence="15">
    <location>
        <position position="132"/>
    </location>
    <ligand>
        <name>L-aspartate</name>
        <dbReference type="ChEBI" id="CHEBI:29991"/>
    </ligand>
</feature>
<dbReference type="Proteomes" id="UP000199588">
    <property type="component" value="Unassembled WGS sequence"/>
</dbReference>
<evidence type="ECO:0000256" key="2">
    <source>
        <dbReference type="ARBA" id="ARBA00004967"/>
    </source>
</evidence>
<evidence type="ECO:0000256" key="7">
    <source>
        <dbReference type="ARBA" id="ARBA00022490"/>
    </source>
</evidence>
<dbReference type="NCBIfam" id="NF003779">
    <property type="entry name" value="PRK05370.1"/>
    <property type="match status" value="1"/>
</dbReference>
<keyword evidence="7 15" id="KW-0963">Cytoplasm</keyword>
<comment type="subunit">
    <text evidence="4 15">Homotetramer.</text>
</comment>
<dbReference type="PROSITE" id="PS00564">
    <property type="entry name" value="ARGININOSUCCIN_SYN_1"/>
    <property type="match status" value="1"/>
</dbReference>